<gene>
    <name evidence="9" type="ORF">KDK92_18620</name>
</gene>
<dbReference type="AlphaFoldDB" id="A0A9J6P7G5"/>
<dbReference type="PANTHER" id="PTHR32322:SF18">
    <property type="entry name" value="S-ADENOSYLMETHIONINE_S-ADENOSYLHOMOCYSTEINE TRANSPORTER"/>
    <property type="match status" value="1"/>
</dbReference>
<evidence type="ECO:0000256" key="5">
    <source>
        <dbReference type="ARBA" id="ARBA00022989"/>
    </source>
</evidence>
<keyword evidence="10" id="KW-1185">Reference proteome</keyword>
<evidence type="ECO:0000256" key="4">
    <source>
        <dbReference type="ARBA" id="ARBA00022692"/>
    </source>
</evidence>
<sequence length="303" mass="33523">MKIQKNAQSYLLIILGATLWGIISIFVKGLYNLGFGTLEVVFIRVFSASLILIVYILFTDKNLLKINLKDIYYFIGTGVFSIVFFNWCYFSAMKLIPLSVASILLYTAPAFVTILSRIVFKESITRRKVFSLLLTFIGCIFVTGYFPNTGGKITLLGLMFGIGSGFGYALYSIFGKAAMKKYDSITITVYSFIVASISLIPMIDLKNMVSLFNNGQAYGYAIALGLFPTVLAFISYTKGLENIESSKASIIATIEPVVASIVGVVVFKQVLTLYQIVGILIVIMAIFIVSEKKRVIIKDKKTT</sequence>
<feature type="transmembrane region" description="Helical" evidence="7">
    <location>
        <begin position="98"/>
        <end position="120"/>
    </location>
</feature>
<accession>A0A9J6P7G5</accession>
<feature type="transmembrane region" description="Helical" evidence="7">
    <location>
        <begin position="41"/>
        <end position="59"/>
    </location>
</feature>
<dbReference type="PANTHER" id="PTHR32322">
    <property type="entry name" value="INNER MEMBRANE TRANSPORTER"/>
    <property type="match status" value="1"/>
</dbReference>
<feature type="domain" description="EamA" evidence="8">
    <location>
        <begin position="10"/>
        <end position="143"/>
    </location>
</feature>
<comment type="caution">
    <text evidence="9">The sequence shown here is derived from an EMBL/GenBank/DDBJ whole genome shotgun (WGS) entry which is preliminary data.</text>
</comment>
<evidence type="ECO:0000259" key="8">
    <source>
        <dbReference type="Pfam" id="PF00892"/>
    </source>
</evidence>
<reference evidence="9" key="1">
    <citation type="journal article" date="2021" name="mSystems">
        <title>Bacteria and Archaea Synergistically Convert Glycine Betaine to Biogenic Methane in the Formosa Cold Seep of the South China Sea.</title>
        <authorList>
            <person name="Li L."/>
            <person name="Zhang W."/>
            <person name="Zhang S."/>
            <person name="Song L."/>
            <person name="Sun Q."/>
            <person name="Zhang H."/>
            <person name="Xiang H."/>
            <person name="Dong X."/>
        </authorList>
    </citation>
    <scope>NUCLEOTIDE SEQUENCE</scope>
    <source>
        <strain evidence="9">ZWT</strain>
    </source>
</reference>
<dbReference type="RefSeq" id="WP_250860897.1">
    <property type="nucleotide sequence ID" value="NZ_JAGSOJ010000004.1"/>
</dbReference>
<comment type="subcellular location">
    <subcellularLocation>
        <location evidence="1">Cell membrane</location>
        <topology evidence="1">Multi-pass membrane protein</topology>
    </subcellularLocation>
</comment>
<keyword evidence="3" id="KW-1003">Cell membrane</keyword>
<evidence type="ECO:0000256" key="3">
    <source>
        <dbReference type="ARBA" id="ARBA00022475"/>
    </source>
</evidence>
<evidence type="ECO:0000313" key="9">
    <source>
        <dbReference type="EMBL" id="MCM1991757.1"/>
    </source>
</evidence>
<organism evidence="9 10">
    <name type="scientific">Oceanirhabdus seepicola</name>
    <dbReference type="NCBI Taxonomy" id="2828781"/>
    <lineage>
        <taxon>Bacteria</taxon>
        <taxon>Bacillati</taxon>
        <taxon>Bacillota</taxon>
        <taxon>Clostridia</taxon>
        <taxon>Eubacteriales</taxon>
        <taxon>Clostridiaceae</taxon>
        <taxon>Oceanirhabdus</taxon>
    </lineage>
</organism>
<evidence type="ECO:0000256" key="2">
    <source>
        <dbReference type="ARBA" id="ARBA00007362"/>
    </source>
</evidence>
<feature type="transmembrane region" description="Helical" evidence="7">
    <location>
        <begin position="153"/>
        <end position="173"/>
    </location>
</feature>
<evidence type="ECO:0000256" key="6">
    <source>
        <dbReference type="ARBA" id="ARBA00023136"/>
    </source>
</evidence>
<feature type="domain" description="EamA" evidence="8">
    <location>
        <begin position="156"/>
        <end position="290"/>
    </location>
</feature>
<feature type="transmembrane region" description="Helical" evidence="7">
    <location>
        <begin position="248"/>
        <end position="267"/>
    </location>
</feature>
<dbReference type="Proteomes" id="UP001056429">
    <property type="component" value="Unassembled WGS sequence"/>
</dbReference>
<evidence type="ECO:0000256" key="1">
    <source>
        <dbReference type="ARBA" id="ARBA00004651"/>
    </source>
</evidence>
<keyword evidence="5 7" id="KW-1133">Transmembrane helix</keyword>
<proteinExistence type="inferred from homology"/>
<comment type="similarity">
    <text evidence="2">Belongs to the EamA transporter family.</text>
</comment>
<feature type="transmembrane region" description="Helical" evidence="7">
    <location>
        <begin position="129"/>
        <end position="147"/>
    </location>
</feature>
<feature type="transmembrane region" description="Helical" evidence="7">
    <location>
        <begin position="185"/>
        <end position="205"/>
    </location>
</feature>
<evidence type="ECO:0000313" key="10">
    <source>
        <dbReference type="Proteomes" id="UP001056429"/>
    </source>
</evidence>
<protein>
    <submittedName>
        <fullName evidence="9">EamA family transporter</fullName>
    </submittedName>
</protein>
<dbReference type="InterPro" id="IPR000620">
    <property type="entry name" value="EamA_dom"/>
</dbReference>
<dbReference type="SUPFAM" id="SSF103481">
    <property type="entry name" value="Multidrug resistance efflux transporter EmrE"/>
    <property type="match status" value="2"/>
</dbReference>
<name>A0A9J6P7G5_9CLOT</name>
<feature type="transmembrane region" description="Helical" evidence="7">
    <location>
        <begin position="217"/>
        <end position="236"/>
    </location>
</feature>
<feature type="transmembrane region" description="Helical" evidence="7">
    <location>
        <begin position="12"/>
        <end position="35"/>
    </location>
</feature>
<dbReference type="EMBL" id="JAGSOJ010000004">
    <property type="protein sequence ID" value="MCM1991757.1"/>
    <property type="molecule type" value="Genomic_DNA"/>
</dbReference>
<dbReference type="Gene3D" id="1.10.3730.20">
    <property type="match status" value="2"/>
</dbReference>
<dbReference type="GO" id="GO:0005886">
    <property type="term" value="C:plasma membrane"/>
    <property type="evidence" value="ECO:0007669"/>
    <property type="project" value="UniProtKB-SubCell"/>
</dbReference>
<reference evidence="9" key="2">
    <citation type="submission" date="2021-04" db="EMBL/GenBank/DDBJ databases">
        <authorList>
            <person name="Dong X."/>
        </authorList>
    </citation>
    <scope>NUCLEOTIDE SEQUENCE</scope>
    <source>
        <strain evidence="9">ZWT</strain>
    </source>
</reference>
<dbReference type="Pfam" id="PF00892">
    <property type="entry name" value="EamA"/>
    <property type="match status" value="2"/>
</dbReference>
<keyword evidence="6 7" id="KW-0472">Membrane</keyword>
<keyword evidence="4 7" id="KW-0812">Transmembrane</keyword>
<dbReference type="InterPro" id="IPR050638">
    <property type="entry name" value="AA-Vitamin_Transporters"/>
</dbReference>
<feature type="transmembrane region" description="Helical" evidence="7">
    <location>
        <begin position="71"/>
        <end position="92"/>
    </location>
</feature>
<evidence type="ECO:0000256" key="7">
    <source>
        <dbReference type="SAM" id="Phobius"/>
    </source>
</evidence>
<feature type="transmembrane region" description="Helical" evidence="7">
    <location>
        <begin position="273"/>
        <end position="290"/>
    </location>
</feature>
<dbReference type="InterPro" id="IPR037185">
    <property type="entry name" value="EmrE-like"/>
</dbReference>